<evidence type="ECO:0000256" key="1">
    <source>
        <dbReference type="SAM" id="MobiDB-lite"/>
    </source>
</evidence>
<reference evidence="3" key="1">
    <citation type="submission" date="2025-08" db="UniProtKB">
        <authorList>
            <consortium name="RefSeq"/>
        </authorList>
    </citation>
    <scope>IDENTIFICATION</scope>
</reference>
<feature type="compositionally biased region" description="Basic and acidic residues" evidence="1">
    <location>
        <begin position="270"/>
        <end position="281"/>
    </location>
</feature>
<dbReference type="OMA" id="FLERDRC"/>
<dbReference type="RefSeq" id="XP_055879776.1">
    <property type="nucleotide sequence ID" value="XM_056023801.1"/>
</dbReference>
<gene>
    <name evidence="3" type="primary">LOC106057049</name>
</gene>
<feature type="region of interest" description="Disordered" evidence="1">
    <location>
        <begin position="162"/>
        <end position="207"/>
    </location>
</feature>
<feature type="region of interest" description="Disordered" evidence="1">
    <location>
        <begin position="270"/>
        <end position="382"/>
    </location>
</feature>
<evidence type="ECO:0000313" key="2">
    <source>
        <dbReference type="Proteomes" id="UP001165740"/>
    </source>
</evidence>
<sequence>MRQVKPNLPFGIYCLVGCKKKKVKMNLNSFTAPPVNNALQPDIYNKLDAEVIERTRVANNQLAMRLLLEEKIINKYRNEAERIILLEKTRVAKDLNRISQTLPAMARIRDFDEQFFPRGTDRPTSHRKFKRKKKNYLAEKNDDVICHRCYIHHMPLKKKFYTKVSPPSSPTVLDASRGESKDATDAEPPGRTSESGLVSSSARTKSAKSNIDTDVFDSYGLLDRSVYGRDLDSNETPTPRLMPNEQWKKIVKNVCSQCLKREKTLAAKMDRSGYSRERTVGFDRSVSTANKSSSDSMPPTRSLSHTSRGSSQRQSKSRSELRVMSRDSSVLKKIPGPDGKEEPIKGTRKQSTRDASLTERSDTLVSVKDSKKTMFHSEGRKV</sequence>
<accession>A0A9W2ZXK0</accession>
<dbReference type="Proteomes" id="UP001165740">
    <property type="component" value="Chromosome 3"/>
</dbReference>
<dbReference type="AlphaFoldDB" id="A0A9W2ZXK0"/>
<dbReference type="OrthoDB" id="6062160at2759"/>
<evidence type="ECO:0000313" key="3">
    <source>
        <dbReference type="RefSeq" id="XP_055879776.1"/>
    </source>
</evidence>
<feature type="compositionally biased region" description="Basic and acidic residues" evidence="1">
    <location>
        <begin position="356"/>
        <end position="382"/>
    </location>
</feature>
<organism evidence="2 3">
    <name type="scientific">Biomphalaria glabrata</name>
    <name type="common">Bloodfluke planorb</name>
    <name type="synonym">Freshwater snail</name>
    <dbReference type="NCBI Taxonomy" id="6526"/>
    <lineage>
        <taxon>Eukaryota</taxon>
        <taxon>Metazoa</taxon>
        <taxon>Spiralia</taxon>
        <taxon>Lophotrochozoa</taxon>
        <taxon>Mollusca</taxon>
        <taxon>Gastropoda</taxon>
        <taxon>Heterobranchia</taxon>
        <taxon>Euthyneura</taxon>
        <taxon>Panpulmonata</taxon>
        <taxon>Hygrophila</taxon>
        <taxon>Lymnaeoidea</taxon>
        <taxon>Planorbidae</taxon>
        <taxon>Biomphalaria</taxon>
    </lineage>
</organism>
<keyword evidence="2" id="KW-1185">Reference proteome</keyword>
<feature type="compositionally biased region" description="Polar residues" evidence="1">
    <location>
        <begin position="285"/>
        <end position="306"/>
    </location>
</feature>
<name>A0A9W2ZXK0_BIOGL</name>
<proteinExistence type="predicted"/>
<feature type="compositionally biased region" description="Polar residues" evidence="1">
    <location>
        <begin position="192"/>
        <end position="207"/>
    </location>
</feature>
<protein>
    <submittedName>
        <fullName evidence="3">Uncharacterized protein LOC106057049 isoform X1</fullName>
    </submittedName>
</protein>
<dbReference type="GeneID" id="106057049"/>